<proteinExistence type="predicted"/>
<organism evidence="1 2">
    <name type="scientific">Limosilactobacillus avistercoris</name>
    <dbReference type="NCBI Taxonomy" id="2762243"/>
    <lineage>
        <taxon>Bacteria</taxon>
        <taxon>Bacillati</taxon>
        <taxon>Bacillota</taxon>
        <taxon>Bacilli</taxon>
        <taxon>Lactobacillales</taxon>
        <taxon>Lactobacillaceae</taxon>
        <taxon>Limosilactobacillus</taxon>
    </lineage>
</organism>
<keyword evidence="2" id="KW-1185">Reference proteome</keyword>
<gene>
    <name evidence="1" type="ORF">H9564_02385</name>
</gene>
<reference evidence="1 2" key="1">
    <citation type="submission" date="2020-08" db="EMBL/GenBank/DDBJ databases">
        <title>A Genomic Blueprint of the Chicken Gut Microbiome.</title>
        <authorList>
            <person name="Gilroy R."/>
            <person name="Ravi A."/>
            <person name="Getino M."/>
            <person name="Pursley I."/>
            <person name="Horton D.L."/>
            <person name="Alikhan N.-F."/>
            <person name="Baker D."/>
            <person name="Gharbi K."/>
            <person name="Hall N."/>
            <person name="Watson M."/>
            <person name="Adriaenssens E.M."/>
            <person name="Foster-Nyarko E."/>
            <person name="Jarju S."/>
            <person name="Secka A."/>
            <person name="Antonio M."/>
            <person name="Oren A."/>
            <person name="Chaudhuri R."/>
            <person name="La Ragione R.M."/>
            <person name="Hildebrand F."/>
            <person name="Pallen M.J."/>
        </authorList>
    </citation>
    <scope>NUCLEOTIDE SEQUENCE [LARGE SCALE GENOMIC DNA]</scope>
    <source>
        <strain evidence="1 2">Sa3CUN2</strain>
    </source>
</reference>
<evidence type="ECO:0000313" key="1">
    <source>
        <dbReference type="EMBL" id="MBD7894580.1"/>
    </source>
</evidence>
<dbReference type="RefSeq" id="WP_191683952.1">
    <property type="nucleotide sequence ID" value="NZ_JACSQW010000004.1"/>
</dbReference>
<dbReference type="EMBL" id="JACSQW010000004">
    <property type="protein sequence ID" value="MBD7894580.1"/>
    <property type="molecule type" value="Genomic_DNA"/>
</dbReference>
<dbReference type="SUPFAM" id="SSF161266">
    <property type="entry name" value="Gam-like"/>
    <property type="match status" value="1"/>
</dbReference>
<evidence type="ECO:0000313" key="2">
    <source>
        <dbReference type="Proteomes" id="UP000616837"/>
    </source>
</evidence>
<name>A0ABR8PBD5_9LACO</name>
<comment type="caution">
    <text evidence="1">The sequence shown here is derived from an EMBL/GenBank/DDBJ whole genome shotgun (WGS) entry which is preliminary data.</text>
</comment>
<dbReference type="Proteomes" id="UP000616837">
    <property type="component" value="Unassembled WGS sequence"/>
</dbReference>
<accession>A0ABR8PBD5</accession>
<protein>
    <submittedName>
        <fullName evidence="1">Uncharacterized protein</fullName>
    </submittedName>
</protein>
<sequence>MIDETTFAGDEASAINQRLREYRANKKALDELDKSEKSELEEVRNFYAYKRKKINEDNDLLLTELLGFIDYEHGQTSVTTSMGNVQARTTKDSWKWGGKVNQRKAMKVLPDSLLKTVTSKELDKAKIKEATTITDDGKVILNETGEIVDGLSGVKGGKKQAVIRLDRKED</sequence>